<evidence type="ECO:0000313" key="2">
    <source>
        <dbReference type="Proteomes" id="UP000701801"/>
    </source>
</evidence>
<sequence length="213" mass="24560">MSFSLNDQLTWRVTEEFPVRKVDGMDWERCAPLHNLIVELGLTGSGKVLADTLGKTWWDRHITDKTLEEEWTRRLTPSLKLFLQSACDETQHDNFFYYASGLTWPSEFFNESWDNDEYDVVRLYQMTNLNIESHLDGVNFDQGANDAIFCTYIHDHCIVTNGRIVWDPLEVILTAWLGMIDTGKVIVSPDAFAVSNFNRLSTIVECLLEDPTL</sequence>
<dbReference type="AlphaFoldDB" id="A0A9N9LLL2"/>
<dbReference type="Proteomes" id="UP000701801">
    <property type="component" value="Unassembled WGS sequence"/>
</dbReference>
<name>A0A9N9LLL2_9HELO</name>
<organism evidence="1 2">
    <name type="scientific">Hymenoscyphus albidus</name>
    <dbReference type="NCBI Taxonomy" id="595503"/>
    <lineage>
        <taxon>Eukaryota</taxon>
        <taxon>Fungi</taxon>
        <taxon>Dikarya</taxon>
        <taxon>Ascomycota</taxon>
        <taxon>Pezizomycotina</taxon>
        <taxon>Leotiomycetes</taxon>
        <taxon>Helotiales</taxon>
        <taxon>Helotiaceae</taxon>
        <taxon>Hymenoscyphus</taxon>
    </lineage>
</organism>
<protein>
    <submittedName>
        <fullName evidence="1">Uncharacterized protein</fullName>
    </submittedName>
</protein>
<comment type="caution">
    <text evidence="1">The sequence shown here is derived from an EMBL/GenBank/DDBJ whole genome shotgun (WGS) entry which is preliminary data.</text>
</comment>
<dbReference type="EMBL" id="CAJVRM010000225">
    <property type="protein sequence ID" value="CAG8977600.1"/>
    <property type="molecule type" value="Genomic_DNA"/>
</dbReference>
<dbReference type="OrthoDB" id="3029470at2759"/>
<evidence type="ECO:0000313" key="1">
    <source>
        <dbReference type="EMBL" id="CAG8977600.1"/>
    </source>
</evidence>
<reference evidence="1" key="1">
    <citation type="submission" date="2021-07" db="EMBL/GenBank/DDBJ databases">
        <authorList>
            <person name="Durling M."/>
        </authorList>
    </citation>
    <scope>NUCLEOTIDE SEQUENCE</scope>
</reference>
<accession>A0A9N9LLL2</accession>
<proteinExistence type="predicted"/>
<gene>
    <name evidence="1" type="ORF">HYALB_00008377</name>
</gene>
<keyword evidence="2" id="KW-1185">Reference proteome</keyword>